<keyword evidence="1" id="KW-0808">Transferase</keyword>
<evidence type="ECO:0000313" key="3">
    <source>
        <dbReference type="EMBL" id="OWJ76541.1"/>
    </source>
</evidence>
<reference evidence="3 4" key="1">
    <citation type="submission" date="2016-12" db="EMBL/GenBank/DDBJ databases">
        <title>Comparison of Traditional DNA-DNA Hybridization with In Silico Genomic Analysis.</title>
        <authorList>
            <person name="Nicholson A.C."/>
            <person name="Humrighouse B.W."/>
            <person name="Graziano J."/>
            <person name="Lasker B."/>
            <person name="Whitney A.M."/>
            <person name="Mcquiston J.R."/>
        </authorList>
    </citation>
    <scope>NUCLEOTIDE SEQUENCE [LARGE SCALE GENOMIC DNA]</scope>
    <source>
        <strain evidence="3 4">H2240</strain>
    </source>
</reference>
<dbReference type="SUPFAM" id="SSF89796">
    <property type="entry name" value="CoA-transferase family III (CaiB/BaiF)"/>
    <property type="match status" value="3"/>
</dbReference>
<proteinExistence type="predicted"/>
<dbReference type="PANTHER" id="PTHR48228">
    <property type="entry name" value="SUCCINYL-COA--D-CITRAMALATE COA-TRANSFERASE"/>
    <property type="match status" value="1"/>
</dbReference>
<dbReference type="EMBL" id="NIPW01000027">
    <property type="protein sequence ID" value="OWJ76541.1"/>
    <property type="molecule type" value="Genomic_DNA"/>
</dbReference>
<evidence type="ECO:0000256" key="2">
    <source>
        <dbReference type="SAM" id="MobiDB-lite"/>
    </source>
</evidence>
<sequence length="852" mass="89178">MACEADICQLTVAPGIMVVHDGSHDVIHDGSRGPEEGRPPCPWRADRGRNRMDRSAGIGPLAGITVVETGPGVAGAWCGRLLASLGAEVTVLPPSGGDPLAAREEIPGDAATRGLVHEWLMAGKRLGKSTGENTGENTGTGNRTSTGTGTSTGAGRSTGRATGTATGDSTDTPTPMPADTQLGTPPAQPDLLIIGEDHRGTPSVTPTRGTVRLSWFGASGPYAAWQGTDLVVQALSGVLYPTGPQDGAPRPLGDLHSALLGGVAGAAAALTALLARGPALTLDVSILETALLLGELQVADVDYYGRAVPRAGINRFSPTCPLSIHRCREGWLGVTLITPQQWDAFCRMIGRADLAENPDFATTTLREQRADAVEAAIDAALPAQTAQEWAEEARRLRIPAVVVPDAAGILANPVFAERGAVAPVRVRDRVLDAPASPLHVAAPQGEGQAPPPRSTAEAPLAGLRIADFSMGWAGPLATRILADLGAEVIKIEAGRYPDWWRATQWTPEAIAARQFEKSHRFAAMNRGKRSVSFDLTTPEGADLARRLVAESDAVVENHAAGVIARLGLGWEVLSEGRDDLVMLSMSAFGTGNPLSDTRAYGSTLEQASGLPSFRGEPGEPPVLGHVAYGDPVGGLYGAVALLAALHHRQRTGRGQWLNLSQVEFLLPFAAAPVLTRSATGREPPRPGNGHVSLALHGLYPAAGDRWIAIAADEGQRRALSRLTGLAEATLAATLSAWTARQEAERLAAALQAAGIPAAPVRTPEEAMADPHLALSGSYHDTERPHLGRQRQAGLPFLIDGRRMPFRGTAPLLGGDTEAVMRDILGEGRALYHSALDRGIVSLEPTTLRGAHG</sequence>
<accession>A0A212A991</accession>
<name>A0A212A991_9RHOB</name>
<feature type="compositionally biased region" description="Low complexity" evidence="2">
    <location>
        <begin position="129"/>
        <end position="172"/>
    </location>
</feature>
<dbReference type="InterPro" id="IPR044855">
    <property type="entry name" value="CoA-Trfase_III_dom3_sf"/>
</dbReference>
<dbReference type="Pfam" id="PF02515">
    <property type="entry name" value="CoA_transf_3"/>
    <property type="match status" value="3"/>
</dbReference>
<feature type="region of interest" description="Disordered" evidence="2">
    <location>
        <begin position="28"/>
        <end position="50"/>
    </location>
</feature>
<dbReference type="InterPro" id="IPR050509">
    <property type="entry name" value="CoA-transferase_III"/>
</dbReference>
<feature type="region of interest" description="Disordered" evidence="2">
    <location>
        <begin position="126"/>
        <end position="187"/>
    </location>
</feature>
<dbReference type="InterPro" id="IPR023606">
    <property type="entry name" value="CoA-Trfase_III_dom_1_sf"/>
</dbReference>
<dbReference type="Proteomes" id="UP000196878">
    <property type="component" value="Unassembled WGS sequence"/>
</dbReference>
<dbReference type="Gene3D" id="3.30.1540.10">
    <property type="entry name" value="formyl-coa transferase, domain 3"/>
    <property type="match status" value="2"/>
</dbReference>
<evidence type="ECO:0008006" key="5">
    <source>
        <dbReference type="Google" id="ProtNLM"/>
    </source>
</evidence>
<organism evidence="3 4">
    <name type="scientific">Haematobacter genomosp. 1</name>
    <dbReference type="NCBI Taxonomy" id="366618"/>
    <lineage>
        <taxon>Bacteria</taxon>
        <taxon>Pseudomonadati</taxon>
        <taxon>Pseudomonadota</taxon>
        <taxon>Alphaproteobacteria</taxon>
        <taxon>Rhodobacterales</taxon>
        <taxon>Paracoccaceae</taxon>
        <taxon>Haematobacter</taxon>
    </lineage>
</organism>
<dbReference type="GO" id="GO:0003824">
    <property type="term" value="F:catalytic activity"/>
    <property type="evidence" value="ECO:0007669"/>
    <property type="project" value="InterPro"/>
</dbReference>
<dbReference type="PANTHER" id="PTHR48228:SF6">
    <property type="entry name" value="L-CARNITINE COA-TRANSFERASE"/>
    <property type="match status" value="1"/>
</dbReference>
<evidence type="ECO:0000313" key="4">
    <source>
        <dbReference type="Proteomes" id="UP000196878"/>
    </source>
</evidence>
<keyword evidence="4" id="KW-1185">Reference proteome</keyword>
<gene>
    <name evidence="3" type="ORF">CDV49_13630</name>
</gene>
<protein>
    <recommendedName>
        <fullName evidence="5">CoA transferase</fullName>
    </recommendedName>
</protein>
<dbReference type="Gene3D" id="3.40.50.10540">
    <property type="entry name" value="Crotonobetainyl-coa:carnitine coa-transferase, domain 1"/>
    <property type="match status" value="3"/>
</dbReference>
<dbReference type="OrthoDB" id="9806585at2"/>
<dbReference type="InterPro" id="IPR003673">
    <property type="entry name" value="CoA-Trfase_fam_III"/>
</dbReference>
<comment type="caution">
    <text evidence="3">The sequence shown here is derived from an EMBL/GenBank/DDBJ whole genome shotgun (WGS) entry which is preliminary data.</text>
</comment>
<dbReference type="AlphaFoldDB" id="A0A212A991"/>
<evidence type="ECO:0000256" key="1">
    <source>
        <dbReference type="ARBA" id="ARBA00022679"/>
    </source>
</evidence>